<evidence type="ECO:0000259" key="1">
    <source>
        <dbReference type="Pfam" id="PF06983"/>
    </source>
</evidence>
<name>A0A376CIY1_9CORY</name>
<dbReference type="RefSeq" id="WP_018580499.1">
    <property type="nucleotide sequence ID" value="NZ_LDYD01000006.1"/>
</dbReference>
<dbReference type="Proteomes" id="UP000254467">
    <property type="component" value="Unassembled WGS sequence"/>
</dbReference>
<keyword evidence="2" id="KW-0830">Ubiquinone</keyword>
<proteinExistence type="predicted"/>
<gene>
    <name evidence="2" type="ORF">NCTC11862_00066</name>
</gene>
<keyword evidence="2" id="KW-0808">Transferase</keyword>
<dbReference type="InterPro" id="IPR028973">
    <property type="entry name" value="PhnB-like"/>
</dbReference>
<keyword evidence="3" id="KW-1185">Reference proteome</keyword>
<dbReference type="InterPro" id="IPR029068">
    <property type="entry name" value="Glyas_Bleomycin-R_OHBP_Dase"/>
</dbReference>
<organism evidence="2 3">
    <name type="scientific">Corynebacterium pilosum</name>
    <dbReference type="NCBI Taxonomy" id="35756"/>
    <lineage>
        <taxon>Bacteria</taxon>
        <taxon>Bacillati</taxon>
        <taxon>Actinomycetota</taxon>
        <taxon>Actinomycetes</taxon>
        <taxon>Mycobacteriales</taxon>
        <taxon>Corynebacteriaceae</taxon>
        <taxon>Corynebacterium</taxon>
    </lineage>
</organism>
<accession>A0A376CIY1</accession>
<evidence type="ECO:0000313" key="2">
    <source>
        <dbReference type="EMBL" id="STC68099.1"/>
    </source>
</evidence>
<dbReference type="GO" id="GO:0032259">
    <property type="term" value="P:methylation"/>
    <property type="evidence" value="ECO:0007669"/>
    <property type="project" value="UniProtKB-KW"/>
</dbReference>
<dbReference type="Pfam" id="PF06983">
    <property type="entry name" value="3-dmu-9_3-mt"/>
    <property type="match status" value="2"/>
</dbReference>
<dbReference type="GO" id="GO:0008168">
    <property type="term" value="F:methyltransferase activity"/>
    <property type="evidence" value="ECO:0007669"/>
    <property type="project" value="UniProtKB-KW"/>
</dbReference>
<dbReference type="Gene3D" id="3.30.720.110">
    <property type="match status" value="1"/>
</dbReference>
<dbReference type="OrthoDB" id="9806473at2"/>
<dbReference type="Gene3D" id="3.10.180.10">
    <property type="entry name" value="2,3-Dihydroxybiphenyl 1,2-Dioxygenase, domain 1"/>
    <property type="match status" value="1"/>
</dbReference>
<dbReference type="PANTHER" id="PTHR33990">
    <property type="entry name" value="PROTEIN YJDN-RELATED"/>
    <property type="match status" value="1"/>
</dbReference>
<dbReference type="SUPFAM" id="SSF54593">
    <property type="entry name" value="Glyoxalase/Bleomycin resistance protein/Dihydroxybiphenyl dioxygenase"/>
    <property type="match status" value="2"/>
</dbReference>
<feature type="domain" description="PhnB-like" evidence="1">
    <location>
        <begin position="119"/>
        <end position="239"/>
    </location>
</feature>
<evidence type="ECO:0000313" key="3">
    <source>
        <dbReference type="Proteomes" id="UP000254467"/>
    </source>
</evidence>
<feature type="domain" description="PhnB-like" evidence="1">
    <location>
        <begin position="36"/>
        <end position="108"/>
    </location>
</feature>
<reference evidence="2 3" key="1">
    <citation type="submission" date="2018-06" db="EMBL/GenBank/DDBJ databases">
        <authorList>
            <consortium name="Pathogen Informatics"/>
            <person name="Doyle S."/>
        </authorList>
    </citation>
    <scope>NUCLEOTIDE SEQUENCE [LARGE SCALE GENOMIC DNA]</scope>
    <source>
        <strain evidence="2 3">NCTC11862</strain>
    </source>
</reference>
<dbReference type="Gene3D" id="3.30.720.100">
    <property type="match status" value="1"/>
</dbReference>
<dbReference type="CDD" id="cd06588">
    <property type="entry name" value="PhnB_like"/>
    <property type="match status" value="1"/>
</dbReference>
<dbReference type="AlphaFoldDB" id="A0A376CIY1"/>
<protein>
    <submittedName>
        <fullName evidence="2">3-demethylubiquinone-9 3-methyltransferase</fullName>
    </submittedName>
</protein>
<dbReference type="EMBL" id="UFXQ01000001">
    <property type="protein sequence ID" value="STC68099.1"/>
    <property type="molecule type" value="Genomic_DNA"/>
</dbReference>
<dbReference type="STRING" id="35756.GCA_001044155_01314"/>
<sequence length="241" mass="26492">MQKIVPTIWCKPSAHEAATFYREVLPDVTGAGEEIVIGGLHILLADGGERPRPNPAINFLLTFSDAEKLRRVWAGLLEGGTALMDLDSYAHSPLYGWVEDRFGVNWQLMLNEDEDAPRAVPQLMFCGAAQNKAAEATDYYISVIPHSAPGSRVRYADMGQMPDNGANIVFSNFTLYGQWCAAMDSAVDQNFTFTEGLSLRLYAADQEECERLRAALSADPAAEEDGWVQDAWGVSWQIVAG</sequence>
<keyword evidence="2" id="KW-0489">Methyltransferase</keyword>